<dbReference type="Gene3D" id="3.20.20.80">
    <property type="entry name" value="Glycosidases"/>
    <property type="match status" value="1"/>
</dbReference>
<keyword evidence="3" id="KW-0378">Hydrolase</keyword>
<dbReference type="EMBL" id="KV454477">
    <property type="protein sequence ID" value="ODV62337.1"/>
    <property type="molecule type" value="Genomic_DNA"/>
</dbReference>
<evidence type="ECO:0000259" key="2">
    <source>
        <dbReference type="Pfam" id="PF03644"/>
    </source>
</evidence>
<reference evidence="4" key="1">
    <citation type="submission" date="2016-05" db="EMBL/GenBank/DDBJ databases">
        <title>Comparative genomics of biotechnologically important yeasts.</title>
        <authorList>
            <consortium name="DOE Joint Genome Institute"/>
            <person name="Riley R."/>
            <person name="Haridas S."/>
            <person name="Wolfe K.H."/>
            <person name="Lopes M.R."/>
            <person name="Hittinger C.T."/>
            <person name="Goker M."/>
            <person name="Salamov A."/>
            <person name="Wisecaver J."/>
            <person name="Long T.M."/>
            <person name="Aerts A.L."/>
            <person name="Barry K."/>
            <person name="Choi C."/>
            <person name="Clum A."/>
            <person name="Coughlan A.Y."/>
            <person name="Deshpande S."/>
            <person name="Douglass A.P."/>
            <person name="Hanson S.J."/>
            <person name="Klenk H.-P."/>
            <person name="Labutti K."/>
            <person name="Lapidus A."/>
            <person name="Lindquist E."/>
            <person name="Lipzen A."/>
            <person name="Meier-Kolthoff J.P."/>
            <person name="Ohm R.A."/>
            <person name="Otillar R.P."/>
            <person name="Pangilinan J."/>
            <person name="Peng Y."/>
            <person name="Rokas A."/>
            <person name="Rosa C.A."/>
            <person name="Scheuner C."/>
            <person name="Sibirny A.A."/>
            <person name="Slot J.C."/>
            <person name="Stielow J.B."/>
            <person name="Sun H."/>
            <person name="Kurtzman C.P."/>
            <person name="Blackwell M."/>
            <person name="Grigoriev I.V."/>
            <person name="Jeffries T.W."/>
        </authorList>
    </citation>
    <scope>NUCLEOTIDE SEQUENCE [LARGE SCALE GENOMIC DNA]</scope>
    <source>
        <strain evidence="4">DSM 1968</strain>
    </source>
</reference>
<dbReference type="OrthoDB" id="284473at2759"/>
<dbReference type="STRING" id="1344418.A0A1D2VLC0"/>
<feature type="compositionally biased region" description="Basic residues" evidence="1">
    <location>
        <begin position="10"/>
        <end position="21"/>
    </location>
</feature>
<dbReference type="GeneID" id="30966439"/>
<dbReference type="RefSeq" id="XP_020048644.1">
    <property type="nucleotide sequence ID" value="XM_020192803.1"/>
</dbReference>
<dbReference type="AlphaFoldDB" id="A0A1D2VLC0"/>
<sequence length="1033" mass="118429">MLGYKSYAHLNRKRSRTKKNRSSNESILSNESLHSLATNSPLDSAANKDPSTAADFAANKADIYTINESLSGLEITNNSTDKATNNNNPNNNNPNNSNPNNNNPITNNITNNELVKYKDYYKSFHTSSKNGIQYNNYTLTNSSSNPYLHNNSLNSLYFTSLDQLKLWWNQTHKNSSSSFSSPPNLNIHQSFDSFRIPKFKTHHSFKRFKNISNSSKINLLVCHDFNGNYQNYEDMNPQGYFPHLNGTHFFLQFPQLVEMFTYFSHNLITIPPVSWINNCHKFGIPCLGTIIFEGNSIEVIKKLDSLLSINPTNNKFIFVDILTDLCKYYSFDGFLLNIETHFSNFDLSNNLISFIEALKSNLHLNIKNSKIIWYDSLVPSINKVKYENGLSVDNYELFKNSDFFFTNYWWNEDNLKKNIAIAGLYGINNSLYVGIDVWGRGSQLSDGGYDTPKAINYCTAYESNVALFAPAWVYEYLGHENFIQNDRKFWIDNGLNVDTISTFISSYTSTCYYPFYHDYSLNNTLHENLKGINNKSDFIFYTNFSNGQGNFFNINGKSHFNDFWVNNSYQFEIPLIVSYQNNYTNKIPDYDFLKISLNYLDSFNGGSCLKIVKNNSLLLDQNDSNYYKKNLFNFNNDCLNKNIKFKINYKLNNIKKDPNDDFKNNSNIKKISMIEGEKLLDESVISFTDDNSDEDFDEMDGFFQLEINYYIERRRKNKTKVFQGIIAISLDVPSKKFLDSDINGWHTIEKVIKTPSRYKNEYCVLEKININWITNDQLRLKLEQKNFPKLFSNVYLVEPTSSEINSNIDNNIIKNNMINNDSNNNNNNNNNNVNVNESTALLGANNNNNNNNNNVLFNLPSLNNSDSNSLDEWVIIPKNTDPNNYVELLIGDISIQTLDIENDPQTKLIKPISNLLEVNKYSVPKSVLSTIKPITNLATSFMSLSGAGGGLGHGTKNYHKYIIKWEETVDCAPLISHWNVFIDSVFVGIAFTNSWFISGSEDILKNKNKINVRVDVVSFTGDIIEGIDIPVTL</sequence>
<gene>
    <name evidence="3" type="ORF">ASCRUDRAFT_74740</name>
</gene>
<dbReference type="Pfam" id="PF03644">
    <property type="entry name" value="Glyco_hydro_85"/>
    <property type="match status" value="1"/>
</dbReference>
<evidence type="ECO:0000313" key="4">
    <source>
        <dbReference type="Proteomes" id="UP000095038"/>
    </source>
</evidence>
<dbReference type="Gene3D" id="2.60.120.260">
    <property type="entry name" value="Galactose-binding domain-like"/>
    <property type="match status" value="1"/>
</dbReference>
<evidence type="ECO:0000256" key="1">
    <source>
        <dbReference type="SAM" id="MobiDB-lite"/>
    </source>
</evidence>
<feature type="region of interest" description="Disordered" evidence="1">
    <location>
        <begin position="76"/>
        <end position="109"/>
    </location>
</feature>
<dbReference type="InParanoid" id="A0A1D2VLC0"/>
<keyword evidence="4" id="KW-1185">Reference proteome</keyword>
<dbReference type="PANTHER" id="PTHR13246">
    <property type="entry name" value="ENDO BETA N-ACETYLGLUCOSAMINIDASE"/>
    <property type="match status" value="1"/>
</dbReference>
<feature type="region of interest" description="Disordered" evidence="1">
    <location>
        <begin position="1"/>
        <end position="50"/>
    </location>
</feature>
<dbReference type="GO" id="GO:0033925">
    <property type="term" value="F:mannosyl-glycoprotein endo-beta-N-acetylglucosaminidase activity"/>
    <property type="evidence" value="ECO:0007669"/>
    <property type="project" value="UniProtKB-EC"/>
</dbReference>
<name>A0A1D2VLC0_9ASCO</name>
<dbReference type="InterPro" id="IPR032979">
    <property type="entry name" value="ENGase"/>
</dbReference>
<accession>A0A1D2VLC0</accession>
<dbReference type="InterPro" id="IPR005201">
    <property type="entry name" value="TIM_ENGase"/>
</dbReference>
<proteinExistence type="predicted"/>
<dbReference type="GO" id="GO:0005829">
    <property type="term" value="C:cytosol"/>
    <property type="evidence" value="ECO:0007669"/>
    <property type="project" value="UniProtKB-SubCell"/>
</dbReference>
<dbReference type="PANTHER" id="PTHR13246:SF1">
    <property type="entry name" value="CYTOSOLIC ENDO-BETA-N-ACETYLGLUCOSAMINIDASE"/>
    <property type="match status" value="1"/>
</dbReference>
<feature type="domain" description="Cytosolic endo-beta-N-acetylglucosaminidase TIM barrel" evidence="2">
    <location>
        <begin position="242"/>
        <end position="551"/>
    </location>
</feature>
<evidence type="ECO:0000313" key="3">
    <source>
        <dbReference type="EMBL" id="ODV62337.1"/>
    </source>
</evidence>
<protein>
    <submittedName>
        <fullName evidence="3">Glycoside hydrolase family 85 protein</fullName>
    </submittedName>
</protein>
<dbReference type="Proteomes" id="UP000095038">
    <property type="component" value="Unassembled WGS sequence"/>
</dbReference>
<organism evidence="3 4">
    <name type="scientific">Ascoidea rubescens DSM 1968</name>
    <dbReference type="NCBI Taxonomy" id="1344418"/>
    <lineage>
        <taxon>Eukaryota</taxon>
        <taxon>Fungi</taxon>
        <taxon>Dikarya</taxon>
        <taxon>Ascomycota</taxon>
        <taxon>Saccharomycotina</taxon>
        <taxon>Saccharomycetes</taxon>
        <taxon>Ascoideaceae</taxon>
        <taxon>Ascoidea</taxon>
    </lineage>
</organism>
<feature type="compositionally biased region" description="Low complexity" evidence="1">
    <location>
        <begin position="23"/>
        <end position="36"/>
    </location>
</feature>